<proteinExistence type="predicted"/>
<sequence length="253" mass="26243">MSTPLPHEIAAPDGPLPALLWLPEGAGEGAPAPGLVVFQEIFGVGPYLQDWCARLASLGYAVLAPHVYARQVDDGAQVPVVTRPAAEGGLEEGLALVQQVDWDLAVRDGLAARDALAAVPGVDPARVGLLGFCFGGGLAFHVAAAAAQAGRPVAALVSFYGSALPNLLGLAEHVDVPSLHVFGDADAYIPMDTVEEIREAVTAGGARPHVRFELHEGAGHAFDNPDPMFHHAPASAAARAQAEQFLTEVLPVR</sequence>
<reference evidence="2" key="2">
    <citation type="submission" date="2020-09" db="EMBL/GenBank/DDBJ databases">
        <authorList>
            <person name="Sun Q."/>
            <person name="Zhou Y."/>
        </authorList>
    </citation>
    <scope>NUCLEOTIDE SEQUENCE</scope>
    <source>
        <strain evidence="2">CGMCC 1.12160</strain>
    </source>
</reference>
<dbReference type="Pfam" id="PF01738">
    <property type="entry name" value="DLH"/>
    <property type="match status" value="1"/>
</dbReference>
<dbReference type="SUPFAM" id="SSF53474">
    <property type="entry name" value="alpha/beta-Hydrolases"/>
    <property type="match status" value="1"/>
</dbReference>
<feature type="domain" description="Dienelactone hydrolase" evidence="1">
    <location>
        <begin position="18"/>
        <end position="246"/>
    </location>
</feature>
<dbReference type="Gene3D" id="3.40.50.1820">
    <property type="entry name" value="alpha/beta hydrolase"/>
    <property type="match status" value="1"/>
</dbReference>
<dbReference type="EMBL" id="BMEM01000005">
    <property type="protein sequence ID" value="GGF58885.1"/>
    <property type="molecule type" value="Genomic_DNA"/>
</dbReference>
<accession>A0A917F7Z3</accession>
<gene>
    <name evidence="2" type="ORF">GCM10011366_28390</name>
</gene>
<name>A0A917F7Z3_9MICO</name>
<dbReference type="InterPro" id="IPR029058">
    <property type="entry name" value="AB_hydrolase_fold"/>
</dbReference>
<dbReference type="Proteomes" id="UP000605670">
    <property type="component" value="Unassembled WGS sequence"/>
</dbReference>
<reference evidence="2" key="1">
    <citation type="journal article" date="2014" name="Int. J. Syst. Evol. Microbiol.">
        <title>Complete genome sequence of Corynebacterium casei LMG S-19264T (=DSM 44701T), isolated from a smear-ripened cheese.</title>
        <authorList>
            <consortium name="US DOE Joint Genome Institute (JGI-PGF)"/>
            <person name="Walter F."/>
            <person name="Albersmeier A."/>
            <person name="Kalinowski J."/>
            <person name="Ruckert C."/>
        </authorList>
    </citation>
    <scope>NUCLEOTIDE SEQUENCE</scope>
    <source>
        <strain evidence="2">CGMCC 1.12160</strain>
    </source>
</reference>
<dbReference type="PANTHER" id="PTHR46623:SF6">
    <property type="entry name" value="ALPHA_BETA-HYDROLASES SUPERFAMILY PROTEIN"/>
    <property type="match status" value="1"/>
</dbReference>
<dbReference type="GO" id="GO:0016787">
    <property type="term" value="F:hydrolase activity"/>
    <property type="evidence" value="ECO:0007669"/>
    <property type="project" value="UniProtKB-KW"/>
</dbReference>
<protein>
    <submittedName>
        <fullName evidence="2">Dienelactone hydrolase</fullName>
    </submittedName>
</protein>
<comment type="caution">
    <text evidence="2">The sequence shown here is derived from an EMBL/GenBank/DDBJ whole genome shotgun (WGS) entry which is preliminary data.</text>
</comment>
<dbReference type="InterPro" id="IPR002925">
    <property type="entry name" value="Dienelactn_hydro"/>
</dbReference>
<evidence type="ECO:0000313" key="3">
    <source>
        <dbReference type="Proteomes" id="UP000605670"/>
    </source>
</evidence>
<dbReference type="RefSeq" id="WP_188431918.1">
    <property type="nucleotide sequence ID" value="NZ_BAABKH010000006.1"/>
</dbReference>
<evidence type="ECO:0000259" key="1">
    <source>
        <dbReference type="Pfam" id="PF01738"/>
    </source>
</evidence>
<dbReference type="InterPro" id="IPR051049">
    <property type="entry name" value="Dienelactone_hydrolase-like"/>
</dbReference>
<dbReference type="PANTHER" id="PTHR46623">
    <property type="entry name" value="CARBOXYMETHYLENEBUTENOLIDASE-RELATED"/>
    <property type="match status" value="1"/>
</dbReference>
<keyword evidence="3" id="KW-1185">Reference proteome</keyword>
<evidence type="ECO:0000313" key="2">
    <source>
        <dbReference type="EMBL" id="GGF58885.1"/>
    </source>
</evidence>
<keyword evidence="2" id="KW-0378">Hydrolase</keyword>
<dbReference type="AlphaFoldDB" id="A0A917F7Z3"/>
<organism evidence="2 3">
    <name type="scientific">Ornithinimicrobium tianjinense</name>
    <dbReference type="NCBI Taxonomy" id="1195761"/>
    <lineage>
        <taxon>Bacteria</taxon>
        <taxon>Bacillati</taxon>
        <taxon>Actinomycetota</taxon>
        <taxon>Actinomycetes</taxon>
        <taxon>Micrococcales</taxon>
        <taxon>Ornithinimicrobiaceae</taxon>
        <taxon>Ornithinimicrobium</taxon>
    </lineage>
</organism>